<dbReference type="InterPro" id="IPR026881">
    <property type="entry name" value="WYL_dom"/>
</dbReference>
<evidence type="ECO:0000313" key="2">
    <source>
        <dbReference type="EMBL" id="GIO49899.1"/>
    </source>
</evidence>
<gene>
    <name evidence="2" type="ORF">J34TS1_46640</name>
</gene>
<evidence type="ECO:0000259" key="1">
    <source>
        <dbReference type="Pfam" id="PF13280"/>
    </source>
</evidence>
<keyword evidence="3" id="KW-1185">Reference proteome</keyword>
<dbReference type="EMBL" id="BORT01000026">
    <property type="protein sequence ID" value="GIO49899.1"/>
    <property type="molecule type" value="Genomic_DNA"/>
</dbReference>
<organism evidence="2 3">
    <name type="scientific">Paenibacillus azoreducens</name>
    <dbReference type="NCBI Taxonomy" id="116718"/>
    <lineage>
        <taxon>Bacteria</taxon>
        <taxon>Bacillati</taxon>
        <taxon>Bacillota</taxon>
        <taxon>Bacilli</taxon>
        <taxon>Bacillales</taxon>
        <taxon>Paenibacillaceae</taxon>
        <taxon>Paenibacillus</taxon>
    </lineage>
</organism>
<comment type="caution">
    <text evidence="2">The sequence shown here is derived from an EMBL/GenBank/DDBJ whole genome shotgun (WGS) entry which is preliminary data.</text>
</comment>
<accession>A0A920CU42</accession>
<evidence type="ECO:0000313" key="3">
    <source>
        <dbReference type="Proteomes" id="UP000682811"/>
    </source>
</evidence>
<dbReference type="AlphaFoldDB" id="A0A920CU42"/>
<protein>
    <recommendedName>
        <fullName evidence="1">WYL domain-containing protein</fullName>
    </recommendedName>
</protein>
<feature type="domain" description="WYL" evidence="1">
    <location>
        <begin position="137"/>
        <end position="199"/>
    </location>
</feature>
<dbReference type="Pfam" id="PF13280">
    <property type="entry name" value="WYL"/>
    <property type="match status" value="1"/>
</dbReference>
<name>A0A920CU42_9BACL</name>
<dbReference type="Proteomes" id="UP000682811">
    <property type="component" value="Unassembled WGS sequence"/>
</dbReference>
<reference evidence="2 3" key="1">
    <citation type="submission" date="2021-03" db="EMBL/GenBank/DDBJ databases">
        <title>Antimicrobial resistance genes in bacteria isolated from Japanese honey, and their potential for conferring macrolide and lincosamide resistance in the American foulbrood pathogen Paenibacillus larvae.</title>
        <authorList>
            <person name="Okamoto M."/>
            <person name="Kumagai M."/>
            <person name="Kanamori H."/>
            <person name="Takamatsu D."/>
        </authorList>
    </citation>
    <scope>NUCLEOTIDE SEQUENCE [LARGE SCALE GENOMIC DNA]</scope>
    <source>
        <strain evidence="2 3">J34TS1</strain>
    </source>
</reference>
<dbReference type="PANTHER" id="PTHR34580">
    <property type="match status" value="1"/>
</dbReference>
<proteinExistence type="predicted"/>
<dbReference type="RefSeq" id="WP_212980246.1">
    <property type="nucleotide sequence ID" value="NZ_AP025343.1"/>
</dbReference>
<dbReference type="PANTHER" id="PTHR34580:SF9">
    <property type="entry name" value="SLL5097 PROTEIN"/>
    <property type="match status" value="1"/>
</dbReference>
<dbReference type="InterPro" id="IPR051534">
    <property type="entry name" value="CBASS_pafABC_assoc_protein"/>
</dbReference>
<dbReference type="PROSITE" id="PS52050">
    <property type="entry name" value="WYL"/>
    <property type="match status" value="1"/>
</dbReference>
<sequence length="303" mass="35389">MSNMHRIHWFDQMIREGHYPNSKDMALQFEISRRQAQRDIEYLTVSLRAPLLYIAKYRGYCYEDATYVLPHLYITEEEKSVLKFLARKYGQYSSDYPAGVQRVAHLLGKFAGEEEDGAERRLPFFEADPHLIQISGQLSFAIAHRKIVHLHYRHEGEEIQLDICPTKLVSKYNADYVAAFAPGSERLRLFRLDEIISLQITSRVFVEDELNGDIYEQSGTPALKPFTARVKLHSELCEDSWYGYAARPVGELHYDIDFYDADTFMQQLLLAPWRRLDSPKWLKAKFKDQCVKVLKHLDGEEES</sequence>